<comment type="caution">
    <text evidence="2">The sequence shown here is derived from an EMBL/GenBank/DDBJ whole genome shotgun (WGS) entry which is preliminary data.</text>
</comment>
<feature type="region of interest" description="Disordered" evidence="1">
    <location>
        <begin position="89"/>
        <end position="109"/>
    </location>
</feature>
<sequence>MPLPAATSCSARLFLSRADAVRPALIGTDWRSTAAGTAVTCSRGPQPLHLLVCPLLPLLQLLRLAHSLPLGSLLPSQLYQPLPLSPVGRSPPDNPFHSRQPHHASPELNYPRCHTLSQSGLQSFRSSPGLNQLSRSRRLGDPSTVACAWCSSSWRVYGRFSLLLVQRRVANSRVAMSTVAGHFPKLLLTSLLELLVSWLQGLLFSHYF</sequence>
<proteinExistence type="predicted"/>
<evidence type="ECO:0000256" key="1">
    <source>
        <dbReference type="SAM" id="MobiDB-lite"/>
    </source>
</evidence>
<evidence type="ECO:0000313" key="2">
    <source>
        <dbReference type="EMBL" id="KAF4042348.1"/>
    </source>
</evidence>
<dbReference type="AlphaFoldDB" id="A0A833WHQ3"/>
<gene>
    <name evidence="2" type="ORF">GN244_ATG05381</name>
</gene>
<organism evidence="2 3">
    <name type="scientific">Phytophthora infestans</name>
    <name type="common">Potato late blight agent</name>
    <name type="synonym">Botrytis infestans</name>
    <dbReference type="NCBI Taxonomy" id="4787"/>
    <lineage>
        <taxon>Eukaryota</taxon>
        <taxon>Sar</taxon>
        <taxon>Stramenopiles</taxon>
        <taxon>Oomycota</taxon>
        <taxon>Peronosporomycetes</taxon>
        <taxon>Peronosporales</taxon>
        <taxon>Peronosporaceae</taxon>
        <taxon>Phytophthora</taxon>
    </lineage>
</organism>
<name>A0A833WHQ3_PHYIN</name>
<dbReference type="Proteomes" id="UP000602510">
    <property type="component" value="Unassembled WGS sequence"/>
</dbReference>
<reference evidence="2" key="1">
    <citation type="submission" date="2020-04" db="EMBL/GenBank/DDBJ databases">
        <title>Hybrid Assembly of Korean Phytophthora infestans isolates.</title>
        <authorList>
            <person name="Prokchorchik M."/>
            <person name="Lee Y."/>
            <person name="Seo J."/>
            <person name="Cho J.-H."/>
            <person name="Park Y.-E."/>
            <person name="Jang D.-C."/>
            <person name="Im J.-S."/>
            <person name="Choi J.-G."/>
            <person name="Park H.-J."/>
            <person name="Lee G.-B."/>
            <person name="Lee Y.-G."/>
            <person name="Hong S.-Y."/>
            <person name="Cho K."/>
            <person name="Sohn K.H."/>
        </authorList>
    </citation>
    <scope>NUCLEOTIDE SEQUENCE</scope>
    <source>
        <strain evidence="2">KR_1_A1</strain>
    </source>
</reference>
<dbReference type="EMBL" id="WSZM01000104">
    <property type="protein sequence ID" value="KAF4042348.1"/>
    <property type="molecule type" value="Genomic_DNA"/>
</dbReference>
<evidence type="ECO:0000313" key="3">
    <source>
        <dbReference type="Proteomes" id="UP000602510"/>
    </source>
</evidence>
<accession>A0A833WHQ3</accession>
<protein>
    <submittedName>
        <fullName evidence="2">Uncharacterized protein</fullName>
    </submittedName>
</protein>
<keyword evidence="3" id="KW-1185">Reference proteome</keyword>